<comment type="caution">
    <text evidence="1">The sequence shown here is derived from an EMBL/GenBank/DDBJ whole genome shotgun (WGS) entry which is preliminary data.</text>
</comment>
<keyword evidence="2" id="KW-1185">Reference proteome</keyword>
<dbReference type="EMBL" id="JARK01000057">
    <property type="protein sequence ID" value="EYC44573.1"/>
    <property type="molecule type" value="Genomic_DNA"/>
</dbReference>
<organism evidence="1 2">
    <name type="scientific">Ancylostoma ceylanicum</name>
    <dbReference type="NCBI Taxonomy" id="53326"/>
    <lineage>
        <taxon>Eukaryota</taxon>
        <taxon>Metazoa</taxon>
        <taxon>Ecdysozoa</taxon>
        <taxon>Nematoda</taxon>
        <taxon>Chromadorea</taxon>
        <taxon>Rhabditida</taxon>
        <taxon>Rhabditina</taxon>
        <taxon>Rhabditomorpha</taxon>
        <taxon>Strongyloidea</taxon>
        <taxon>Ancylostomatidae</taxon>
        <taxon>Ancylostomatinae</taxon>
        <taxon>Ancylostoma</taxon>
    </lineage>
</organism>
<reference evidence="2" key="1">
    <citation type="journal article" date="2015" name="Nat. Genet.">
        <title>The genome and transcriptome of the zoonotic hookworm Ancylostoma ceylanicum identify infection-specific gene families.</title>
        <authorList>
            <person name="Schwarz E.M."/>
            <person name="Hu Y."/>
            <person name="Antoshechkin I."/>
            <person name="Miller M.M."/>
            <person name="Sternberg P.W."/>
            <person name="Aroian R.V."/>
        </authorList>
    </citation>
    <scope>NUCLEOTIDE SEQUENCE</scope>
    <source>
        <strain evidence="2">HY135</strain>
    </source>
</reference>
<evidence type="ECO:0000313" key="1">
    <source>
        <dbReference type="EMBL" id="EYC44573.1"/>
    </source>
</evidence>
<sequence>MLLIKKMQLLRSIEEFLDPHADVVFIDRFYNFEVMTGSYLVKNSAWSRQFLLGMQVQIFNRPNFLLLTINNIFLHITSKHRVQSSIVELS</sequence>
<proteinExistence type="predicted"/>
<dbReference type="AlphaFoldDB" id="A0A016X016"/>
<dbReference type="Pfam" id="PF03314">
    <property type="entry name" value="DUF273"/>
    <property type="match status" value="1"/>
</dbReference>
<dbReference type="InterPro" id="IPR029044">
    <property type="entry name" value="Nucleotide-diphossugar_trans"/>
</dbReference>
<accession>A0A016X016</accession>
<dbReference type="OrthoDB" id="407658at2759"/>
<dbReference type="Gene3D" id="3.90.550.10">
    <property type="entry name" value="Spore Coat Polysaccharide Biosynthesis Protein SpsA, Chain A"/>
    <property type="match status" value="1"/>
</dbReference>
<evidence type="ECO:0000313" key="2">
    <source>
        <dbReference type="Proteomes" id="UP000024635"/>
    </source>
</evidence>
<dbReference type="InterPro" id="IPR004988">
    <property type="entry name" value="DUF273"/>
</dbReference>
<dbReference type="PANTHER" id="PTHR31562">
    <property type="entry name" value="PROTEIN CBG18972"/>
    <property type="match status" value="1"/>
</dbReference>
<dbReference type="PANTHER" id="PTHR31562:SF9">
    <property type="entry name" value="GLYCOSYLTRANSFERASE FAMILY 8 PROTEIN"/>
    <property type="match status" value="1"/>
</dbReference>
<name>A0A016X016_9BILA</name>
<gene>
    <name evidence="1" type="primary">Acey_s0457.g1814</name>
    <name evidence="1" type="ORF">Y032_0457g1814</name>
</gene>
<dbReference type="Proteomes" id="UP000024635">
    <property type="component" value="Unassembled WGS sequence"/>
</dbReference>
<protein>
    <submittedName>
        <fullName evidence="1">Uncharacterized protein</fullName>
    </submittedName>
</protein>